<keyword evidence="2" id="KW-1185">Reference proteome</keyword>
<proteinExistence type="predicted"/>
<protein>
    <submittedName>
        <fullName evidence="1">Uncharacterized protein</fullName>
    </submittedName>
</protein>
<name>A0AA88Y0K7_PINIB</name>
<sequence length="173" mass="19812">MTAKMDLTYPKMTTDPSDLLKSSYQEKIHRLIKKYTKQDALDQLSVHLKEQLPLKQSKLASKIQSSANTRSIVNEVLRTVLEQAPKSADPEVLKVKKIVIEQKRLEKEVKNILRESKHPSHVNDLKEKIKATYRQYKNQIKSSEAPTDNSFFCGRIDSSNSSQESSFTAARYS</sequence>
<dbReference type="Proteomes" id="UP001186944">
    <property type="component" value="Unassembled WGS sequence"/>
</dbReference>
<gene>
    <name evidence="1" type="ORF">FSP39_021604</name>
</gene>
<accession>A0AA88Y0K7</accession>
<dbReference type="EMBL" id="VSWD01000010">
    <property type="protein sequence ID" value="KAK3091656.1"/>
    <property type="molecule type" value="Genomic_DNA"/>
</dbReference>
<comment type="caution">
    <text evidence="1">The sequence shown here is derived from an EMBL/GenBank/DDBJ whole genome shotgun (WGS) entry which is preliminary data.</text>
</comment>
<evidence type="ECO:0000313" key="2">
    <source>
        <dbReference type="Proteomes" id="UP001186944"/>
    </source>
</evidence>
<reference evidence="1" key="1">
    <citation type="submission" date="2019-08" db="EMBL/GenBank/DDBJ databases">
        <title>The improved chromosome-level genome for the pearl oyster Pinctada fucata martensii using PacBio sequencing and Hi-C.</title>
        <authorList>
            <person name="Zheng Z."/>
        </authorList>
    </citation>
    <scope>NUCLEOTIDE SEQUENCE</scope>
    <source>
        <strain evidence="1">ZZ-2019</strain>
        <tissue evidence="1">Adductor muscle</tissue>
    </source>
</reference>
<organism evidence="1 2">
    <name type="scientific">Pinctada imbricata</name>
    <name type="common">Atlantic pearl-oyster</name>
    <name type="synonym">Pinctada martensii</name>
    <dbReference type="NCBI Taxonomy" id="66713"/>
    <lineage>
        <taxon>Eukaryota</taxon>
        <taxon>Metazoa</taxon>
        <taxon>Spiralia</taxon>
        <taxon>Lophotrochozoa</taxon>
        <taxon>Mollusca</taxon>
        <taxon>Bivalvia</taxon>
        <taxon>Autobranchia</taxon>
        <taxon>Pteriomorphia</taxon>
        <taxon>Pterioida</taxon>
        <taxon>Pterioidea</taxon>
        <taxon>Pteriidae</taxon>
        <taxon>Pinctada</taxon>
    </lineage>
</organism>
<dbReference type="AlphaFoldDB" id="A0AA88Y0K7"/>
<evidence type="ECO:0000313" key="1">
    <source>
        <dbReference type="EMBL" id="KAK3091656.1"/>
    </source>
</evidence>